<dbReference type="EMBL" id="CAJJDO010000164">
    <property type="protein sequence ID" value="CAD8211486.1"/>
    <property type="molecule type" value="Genomic_DNA"/>
</dbReference>
<feature type="domain" description="Cyclic nucleotide-binding" evidence="3">
    <location>
        <begin position="564"/>
        <end position="650"/>
    </location>
</feature>
<evidence type="ECO:0000256" key="2">
    <source>
        <dbReference type="SAM" id="Phobius"/>
    </source>
</evidence>
<evidence type="ECO:0000259" key="3">
    <source>
        <dbReference type="PROSITE" id="PS50042"/>
    </source>
</evidence>
<dbReference type="PROSITE" id="PS50042">
    <property type="entry name" value="CNMP_BINDING_3"/>
    <property type="match status" value="3"/>
</dbReference>
<keyword evidence="2" id="KW-0472">Membrane</keyword>
<reference evidence="4" key="1">
    <citation type="submission" date="2021-01" db="EMBL/GenBank/DDBJ databases">
        <authorList>
            <consortium name="Genoscope - CEA"/>
            <person name="William W."/>
        </authorList>
    </citation>
    <scope>NUCLEOTIDE SEQUENCE</scope>
</reference>
<feature type="transmembrane region" description="Helical" evidence="2">
    <location>
        <begin position="320"/>
        <end position="347"/>
    </location>
</feature>
<dbReference type="PANTHER" id="PTHR23011">
    <property type="entry name" value="CYCLIC NUCLEOTIDE-BINDING DOMAIN CONTAINING PROTEIN"/>
    <property type="match status" value="1"/>
</dbReference>
<keyword evidence="2" id="KW-1133">Transmembrane helix</keyword>
<dbReference type="OrthoDB" id="21144at2759"/>
<feature type="domain" description="Cyclic nucleotide-binding" evidence="3">
    <location>
        <begin position="650"/>
        <end position="805"/>
    </location>
</feature>
<dbReference type="SMART" id="SM00100">
    <property type="entry name" value="cNMP"/>
    <property type="match status" value="2"/>
</dbReference>
<dbReference type="InterPro" id="IPR000595">
    <property type="entry name" value="cNMP-bd_dom"/>
</dbReference>
<dbReference type="PANTHER" id="PTHR23011:SF28">
    <property type="entry name" value="CYCLIC NUCLEOTIDE-BINDING DOMAIN CONTAINING PROTEIN"/>
    <property type="match status" value="1"/>
</dbReference>
<accession>A0A8S1YAJ9</accession>
<dbReference type="Proteomes" id="UP000689195">
    <property type="component" value="Unassembled WGS sequence"/>
</dbReference>
<gene>
    <name evidence="4" type="ORF">PPENT_87.1.T1640003</name>
</gene>
<name>A0A8S1YAJ9_9CILI</name>
<sequence>MNIINSLVPLSDEKFSLKKILLFYQEISFLNMIILLLNKKLKINNQSEQQSSPNGTYGTQVVEKLETGEHVSKLRKMLMLNSLIAFTMNLRIQQVYQLDAFNLLLLLRYYQKNTVKIDQYTLELSLQVLEFDREFQDKLIEQYKNLMLFLNKINNLDQNSNKILKQPNESIIIDNQKECLNQMKLIQMMTKHLLEPNKKKILMYLDQEIQFNQLAIFIPFMQKHLLKFIKMIYNLKFLWFQIVKWKLELNEKVKQLKKLRVLSYNLINQLELEQKQSFHPKTLELSMEQFIMKKNDGIENAYLETKFQYLEKPLKPSLKAILYVLIFMLKSNLTMTFQLMLVLRLLIINFKDLCESEVRLKKIFILDQDQLNQIYIMLFMIKQQQNQSLQQNQQMSKLKRGLTKDFEKEQEEQAQAKEELFQPVVQIYQDYQYLSEEQIDVIAKILQVIDFFKENCPDTQTLMEFTKLCCQNLIYEFIPKDSPVFHIDDAGDKFYIVLSGRAGIYIRRQPASIEADEAAAQPRILKMLEKLHLESIQQLQGEELMKFYSQVIKKQAKPQKVIDSELILFRSGNFDKYFTNQGICKFMLVAQKQSGTIFGEMALTNDKPRTASIFGLTDLKLLSLSKANFKQVGEKGMKALQQKIDYFLKMFPHMTKHKMSKLILYFTSAKFPANFFIWKQGDETDGFLLLKDGEMQLLQNVEFPKPPSQNNVDFTLMSLFQNSKQEVKDIKETIILANLTGGCFVGETEVVQKKEKRDYSVKTLTISNCYCLSLENYHIVRKTFPEFFQALNSLQQRNSSLFRKRIEDIVKTKSSNFYLTKKEEALAVERRYANEFGKDEAKPFLSSPILRSTFQSKLSKQQMVEQNKSIIDQHTKLDEQFGEKQEEFNMLKLAGDNFQKCLLIRVEKQFEQFQPAKPKAKTPHFSKQNSTVKDILQSVRRRQFPSFATNRDQLSYRQSNEEDSQQLPQIKVAKQHIRVVNPNISSKVDIIKSNYQSFMKSKSMSSRLDRLSENQMQGFMLTDSINTYHPLHSFQNKDDQTKHKKRIKTQSKVESDYQKSIL</sequence>
<evidence type="ECO:0000313" key="5">
    <source>
        <dbReference type="Proteomes" id="UP000689195"/>
    </source>
</evidence>
<feature type="domain" description="Cyclic nucleotide-binding" evidence="3">
    <location>
        <begin position="475"/>
        <end position="509"/>
    </location>
</feature>
<dbReference type="AlphaFoldDB" id="A0A8S1YAJ9"/>
<feature type="compositionally biased region" description="Basic and acidic residues" evidence="1">
    <location>
        <begin position="1051"/>
        <end position="1062"/>
    </location>
</feature>
<protein>
    <recommendedName>
        <fullName evidence="3">Cyclic nucleotide-binding domain-containing protein</fullName>
    </recommendedName>
</protein>
<comment type="caution">
    <text evidence="4">The sequence shown here is derived from an EMBL/GenBank/DDBJ whole genome shotgun (WGS) entry which is preliminary data.</text>
</comment>
<proteinExistence type="predicted"/>
<evidence type="ECO:0000256" key="1">
    <source>
        <dbReference type="SAM" id="MobiDB-lite"/>
    </source>
</evidence>
<organism evidence="4 5">
    <name type="scientific">Paramecium pentaurelia</name>
    <dbReference type="NCBI Taxonomy" id="43138"/>
    <lineage>
        <taxon>Eukaryota</taxon>
        <taxon>Sar</taxon>
        <taxon>Alveolata</taxon>
        <taxon>Ciliophora</taxon>
        <taxon>Intramacronucleata</taxon>
        <taxon>Oligohymenophorea</taxon>
        <taxon>Peniculida</taxon>
        <taxon>Parameciidae</taxon>
        <taxon>Paramecium</taxon>
    </lineage>
</organism>
<keyword evidence="5" id="KW-1185">Reference proteome</keyword>
<keyword evidence="2" id="KW-0812">Transmembrane</keyword>
<feature type="region of interest" description="Disordered" evidence="1">
    <location>
        <begin position="1033"/>
        <end position="1062"/>
    </location>
</feature>
<evidence type="ECO:0000313" key="4">
    <source>
        <dbReference type="EMBL" id="CAD8211486.1"/>
    </source>
</evidence>
<dbReference type="CDD" id="cd00038">
    <property type="entry name" value="CAP_ED"/>
    <property type="match status" value="2"/>
</dbReference>
<feature type="transmembrane region" description="Helical" evidence="2">
    <location>
        <begin position="20"/>
        <end position="37"/>
    </location>
</feature>